<accession>A0A8S4REY0</accession>
<dbReference type="OrthoDB" id="8193942at2759"/>
<evidence type="ECO:0000313" key="3">
    <source>
        <dbReference type="Proteomes" id="UP000838756"/>
    </source>
</evidence>
<evidence type="ECO:0000256" key="1">
    <source>
        <dbReference type="SAM" id="MobiDB-lite"/>
    </source>
</evidence>
<feature type="region of interest" description="Disordered" evidence="1">
    <location>
        <begin position="1"/>
        <end position="23"/>
    </location>
</feature>
<dbReference type="InterPro" id="IPR052709">
    <property type="entry name" value="Transposase-MT_Hybrid"/>
</dbReference>
<sequence>MKDEKDEDLHIEEQPANSMAVELGTQHTVVFSEAADKEDSNMFNIFDDDKDEVSGPDEERCDNDSVISPPCTVRERHGHGQQSEQWAAVESPDKTSRKSSGEDMTSMIEGSVYCAKVRDIRIKVNEELLNIIDFLEKQDIMNMDPSDIPKLMKRSVEFCARFNRVHMYQLQRQLADIERCAGRRTINSEFYCEQLMRLKQEVERKRLELINRRGVVFHHDNDDRPHTSLATQQKLREFGWEVLEWVCTLQVFHKSLPQTVCMKESGDMLRSLVHVVGEATRVCSDARPNTLPAAVDMFDDSIQSTCEKLEETVNEYSIKMMDYMNSTENTSAPCSRRSSKPKARKLSIGTWSKSGSKSMVRSPAALSMYSLGGASGSKDKQSSSGTSKMRTSISSRSNKEVPNKEVALKSPKKTPRSRRPLMRAPPRTRPRRVLREQDVRTLVETVAPCTSSHISREASPQRRSKEATPRTPKPKEPSRTPVNTTPRNRPANIIVRTKMAATSPVKPTPNSTRAKERIDTPRTLNEIASGKVRVPINKNEVDDAKIKKEETRITMKERDKSSARSPRKTEAELKPANEEAKRTEREMRRACLDMAYNPLSPTTNRSL</sequence>
<feature type="compositionally biased region" description="Basic and acidic residues" evidence="1">
    <location>
        <begin position="91"/>
        <end position="101"/>
    </location>
</feature>
<feature type="compositionally biased region" description="Basic and acidic residues" evidence="1">
    <location>
        <begin position="454"/>
        <end position="478"/>
    </location>
</feature>
<dbReference type="Proteomes" id="UP000838756">
    <property type="component" value="Unassembled WGS sequence"/>
</dbReference>
<feature type="region of interest" description="Disordered" evidence="1">
    <location>
        <begin position="46"/>
        <end position="103"/>
    </location>
</feature>
<keyword evidence="3" id="KW-1185">Reference proteome</keyword>
<feature type="compositionally biased region" description="Polar residues" evidence="1">
    <location>
        <begin position="349"/>
        <end position="359"/>
    </location>
</feature>
<feature type="region of interest" description="Disordered" evidence="1">
    <location>
        <begin position="550"/>
        <end position="586"/>
    </location>
</feature>
<protein>
    <submittedName>
        <fullName evidence="2">Jg24036 protein</fullName>
    </submittedName>
</protein>
<feature type="compositionally biased region" description="Acidic residues" evidence="1">
    <location>
        <begin position="46"/>
        <end position="61"/>
    </location>
</feature>
<organism evidence="2 3">
    <name type="scientific">Pararge aegeria aegeria</name>
    <dbReference type="NCBI Taxonomy" id="348720"/>
    <lineage>
        <taxon>Eukaryota</taxon>
        <taxon>Metazoa</taxon>
        <taxon>Ecdysozoa</taxon>
        <taxon>Arthropoda</taxon>
        <taxon>Hexapoda</taxon>
        <taxon>Insecta</taxon>
        <taxon>Pterygota</taxon>
        <taxon>Neoptera</taxon>
        <taxon>Endopterygota</taxon>
        <taxon>Lepidoptera</taxon>
        <taxon>Glossata</taxon>
        <taxon>Ditrysia</taxon>
        <taxon>Papilionoidea</taxon>
        <taxon>Nymphalidae</taxon>
        <taxon>Satyrinae</taxon>
        <taxon>Satyrini</taxon>
        <taxon>Parargina</taxon>
        <taxon>Pararge</taxon>
    </lineage>
</organism>
<dbReference type="PANTHER" id="PTHR46060">
    <property type="entry name" value="MARINER MOS1 TRANSPOSASE-LIKE PROTEIN"/>
    <property type="match status" value="1"/>
</dbReference>
<feature type="region of interest" description="Disordered" evidence="1">
    <location>
        <begin position="327"/>
        <end position="359"/>
    </location>
</feature>
<name>A0A8S4REY0_9NEOP</name>
<feature type="compositionally biased region" description="Basic and acidic residues" evidence="1">
    <location>
        <begin position="1"/>
        <end position="13"/>
    </location>
</feature>
<feature type="compositionally biased region" description="Basic residues" evidence="1">
    <location>
        <begin position="410"/>
        <end position="432"/>
    </location>
</feature>
<dbReference type="Gene3D" id="3.30.420.10">
    <property type="entry name" value="Ribonuclease H-like superfamily/Ribonuclease H"/>
    <property type="match status" value="1"/>
</dbReference>
<proteinExistence type="predicted"/>
<dbReference type="GO" id="GO:0003676">
    <property type="term" value="F:nucleic acid binding"/>
    <property type="evidence" value="ECO:0007669"/>
    <property type="project" value="InterPro"/>
</dbReference>
<feature type="compositionally biased region" description="Basic and acidic residues" evidence="1">
    <location>
        <begin position="397"/>
        <end position="407"/>
    </location>
</feature>
<comment type="caution">
    <text evidence="2">The sequence shown here is derived from an EMBL/GenBank/DDBJ whole genome shotgun (WGS) entry which is preliminary data.</text>
</comment>
<reference evidence="2" key="1">
    <citation type="submission" date="2022-03" db="EMBL/GenBank/DDBJ databases">
        <authorList>
            <person name="Lindestad O."/>
        </authorList>
    </citation>
    <scope>NUCLEOTIDE SEQUENCE</scope>
</reference>
<feature type="region of interest" description="Disordered" evidence="1">
    <location>
        <begin position="371"/>
        <end position="488"/>
    </location>
</feature>
<feature type="compositionally biased region" description="Polar residues" evidence="1">
    <location>
        <begin position="382"/>
        <end position="396"/>
    </location>
</feature>
<gene>
    <name evidence="2" type="primary">jg24036</name>
    <name evidence="2" type="ORF">PAEG_LOCUS11776</name>
</gene>
<dbReference type="InterPro" id="IPR036397">
    <property type="entry name" value="RNaseH_sf"/>
</dbReference>
<dbReference type="PANTHER" id="PTHR46060:SF1">
    <property type="entry name" value="MARINER MOS1 TRANSPOSASE-LIKE PROTEIN"/>
    <property type="match status" value="1"/>
</dbReference>
<evidence type="ECO:0000313" key="2">
    <source>
        <dbReference type="EMBL" id="CAH2233854.1"/>
    </source>
</evidence>
<dbReference type="EMBL" id="CAKXAJ010025008">
    <property type="protein sequence ID" value="CAH2233854.1"/>
    <property type="molecule type" value="Genomic_DNA"/>
</dbReference>
<dbReference type="AlphaFoldDB" id="A0A8S4REY0"/>